<name>A0ACC0NT06_RHOML</name>
<gene>
    <name evidence="1" type="ORF">RHMOL_Rhmol05G0185800</name>
</gene>
<accession>A0ACC0NT06</accession>
<dbReference type="Proteomes" id="UP001062846">
    <property type="component" value="Chromosome 5"/>
</dbReference>
<sequence length="73" mass="8430">MSLAASVYFLWGERNSRIFQGRSRGIPEVVRTIFDAIRARLSSWTTVKFTAQNRSLCDDWLLDSQIFGINTCR</sequence>
<organism evidence="1 2">
    <name type="scientific">Rhododendron molle</name>
    <name type="common">Chinese azalea</name>
    <name type="synonym">Azalea mollis</name>
    <dbReference type="NCBI Taxonomy" id="49168"/>
    <lineage>
        <taxon>Eukaryota</taxon>
        <taxon>Viridiplantae</taxon>
        <taxon>Streptophyta</taxon>
        <taxon>Embryophyta</taxon>
        <taxon>Tracheophyta</taxon>
        <taxon>Spermatophyta</taxon>
        <taxon>Magnoliopsida</taxon>
        <taxon>eudicotyledons</taxon>
        <taxon>Gunneridae</taxon>
        <taxon>Pentapetalae</taxon>
        <taxon>asterids</taxon>
        <taxon>Ericales</taxon>
        <taxon>Ericaceae</taxon>
        <taxon>Ericoideae</taxon>
        <taxon>Rhodoreae</taxon>
        <taxon>Rhododendron</taxon>
    </lineage>
</organism>
<keyword evidence="2" id="KW-1185">Reference proteome</keyword>
<comment type="caution">
    <text evidence="1">The sequence shown here is derived from an EMBL/GenBank/DDBJ whole genome shotgun (WGS) entry which is preliminary data.</text>
</comment>
<protein>
    <submittedName>
        <fullName evidence="1">Uncharacterized protein</fullName>
    </submittedName>
</protein>
<dbReference type="EMBL" id="CM046392">
    <property type="protein sequence ID" value="KAI8555608.1"/>
    <property type="molecule type" value="Genomic_DNA"/>
</dbReference>
<evidence type="ECO:0000313" key="1">
    <source>
        <dbReference type="EMBL" id="KAI8555608.1"/>
    </source>
</evidence>
<proteinExistence type="predicted"/>
<reference evidence="1" key="1">
    <citation type="submission" date="2022-02" db="EMBL/GenBank/DDBJ databases">
        <title>Plant Genome Project.</title>
        <authorList>
            <person name="Zhang R.-G."/>
        </authorList>
    </citation>
    <scope>NUCLEOTIDE SEQUENCE</scope>
    <source>
        <strain evidence="1">AT1</strain>
    </source>
</reference>
<evidence type="ECO:0000313" key="2">
    <source>
        <dbReference type="Proteomes" id="UP001062846"/>
    </source>
</evidence>